<dbReference type="AlphaFoldDB" id="A0A8T2R415"/>
<dbReference type="GO" id="GO:0016020">
    <property type="term" value="C:membrane"/>
    <property type="evidence" value="ECO:0007669"/>
    <property type="project" value="UniProtKB-SubCell"/>
</dbReference>
<protein>
    <submittedName>
        <fullName evidence="7">Uncharacterized protein</fullName>
    </submittedName>
</protein>
<evidence type="ECO:0000256" key="1">
    <source>
        <dbReference type="ARBA" id="ARBA00004606"/>
    </source>
</evidence>
<dbReference type="OrthoDB" id="2019572at2759"/>
<feature type="transmembrane region" description="Helical" evidence="6">
    <location>
        <begin position="21"/>
        <end position="41"/>
    </location>
</feature>
<comment type="caution">
    <text evidence="7">The sequence shown here is derived from an EMBL/GenBank/DDBJ whole genome shotgun (WGS) entry which is preliminary data.</text>
</comment>
<dbReference type="Proteomes" id="UP000825935">
    <property type="component" value="Chromosome 30"/>
</dbReference>
<evidence type="ECO:0000256" key="2">
    <source>
        <dbReference type="ARBA" id="ARBA00022676"/>
    </source>
</evidence>
<keyword evidence="8" id="KW-1185">Reference proteome</keyword>
<dbReference type="OMA" id="FRNVHMI"/>
<dbReference type="PANTHER" id="PTHR45719:SF8">
    <property type="entry name" value="BETA-GLUCURONOSYLTRANSFERASE GLCAT14C"/>
    <property type="match status" value="1"/>
</dbReference>
<dbReference type="InterPro" id="IPR003406">
    <property type="entry name" value="Glyco_trans_14"/>
</dbReference>
<organism evidence="7 8">
    <name type="scientific">Ceratopteris richardii</name>
    <name type="common">Triangle waterfern</name>
    <dbReference type="NCBI Taxonomy" id="49495"/>
    <lineage>
        <taxon>Eukaryota</taxon>
        <taxon>Viridiplantae</taxon>
        <taxon>Streptophyta</taxon>
        <taxon>Embryophyta</taxon>
        <taxon>Tracheophyta</taxon>
        <taxon>Polypodiopsida</taxon>
        <taxon>Polypodiidae</taxon>
        <taxon>Polypodiales</taxon>
        <taxon>Pteridineae</taxon>
        <taxon>Pteridaceae</taxon>
        <taxon>Parkerioideae</taxon>
        <taxon>Ceratopteris</taxon>
    </lineage>
</organism>
<keyword evidence="2" id="KW-0328">Glycosyltransferase</keyword>
<evidence type="ECO:0000313" key="7">
    <source>
        <dbReference type="EMBL" id="KAH7290750.1"/>
    </source>
</evidence>
<evidence type="ECO:0000256" key="6">
    <source>
        <dbReference type="SAM" id="Phobius"/>
    </source>
</evidence>
<keyword evidence="5" id="KW-0325">Glycoprotein</keyword>
<keyword evidence="6" id="KW-1133">Transmembrane helix</keyword>
<accession>A0A8T2R415</accession>
<dbReference type="PANTHER" id="PTHR45719">
    <property type="entry name" value="GLYCOSYLTRANSFERASE"/>
    <property type="match status" value="1"/>
</dbReference>
<keyword evidence="4 6" id="KW-0472">Membrane</keyword>
<keyword evidence="6" id="KW-0812">Transmembrane</keyword>
<keyword evidence="3" id="KW-0808">Transferase</keyword>
<evidence type="ECO:0000313" key="8">
    <source>
        <dbReference type="Proteomes" id="UP000825935"/>
    </source>
</evidence>
<evidence type="ECO:0000256" key="5">
    <source>
        <dbReference type="ARBA" id="ARBA00023180"/>
    </source>
</evidence>
<dbReference type="EMBL" id="CM035435">
    <property type="protein sequence ID" value="KAH7290750.1"/>
    <property type="molecule type" value="Genomic_DNA"/>
</dbReference>
<reference evidence="7" key="1">
    <citation type="submission" date="2021-08" db="EMBL/GenBank/DDBJ databases">
        <title>WGS assembly of Ceratopteris richardii.</title>
        <authorList>
            <person name="Marchant D.B."/>
            <person name="Chen G."/>
            <person name="Jenkins J."/>
            <person name="Shu S."/>
            <person name="Leebens-Mack J."/>
            <person name="Grimwood J."/>
            <person name="Schmutz J."/>
            <person name="Soltis P."/>
            <person name="Soltis D."/>
            <person name="Chen Z.-H."/>
        </authorList>
    </citation>
    <scope>NUCLEOTIDE SEQUENCE</scope>
    <source>
        <strain evidence="7">Whitten #5841</strain>
        <tissue evidence="7">Leaf</tissue>
    </source>
</reference>
<gene>
    <name evidence="7" type="ORF">KP509_30G061900</name>
</gene>
<evidence type="ECO:0000256" key="3">
    <source>
        <dbReference type="ARBA" id="ARBA00022679"/>
    </source>
</evidence>
<sequence length="435" mass="49712">MTKRSHLFAGYALLERKWMRPFIIVIAACVLLILAAVINLVSSSSSVSSFAYTAAFSELNISIVDPDDIFAKQSPLSSGMPIPPRFAYLISGAKGHVNRMKRLLQAVYHPRNHYLLHLDLEASSKERAELVNFVKQFCAYKRDGNVHVVEKANLITYKGASMIANTLHGAAILLKYSKHWDWFINLSATDYPLVTQDDLLHVFSFLPKDINFIEHTSKLGWREFQRAKPMIIDPALFMDKKSDISWITQRRSVPTAFKMFLGSAWMILTRDFMEYCIAGWDNLPRTLLMYYANVISSPEGYFHTVLCNTREYRNTTVNHDLHYILWDNPPRQHPTTLTMEHFENMTASGAAFARKFRADDPVLDRIDKELLGRKKDYVVPGGWCLGTNLWGDPCAVAGDPNILRPGPGYKRLEALVARQLSQEMFRPRQCVVEEE</sequence>
<dbReference type="GO" id="GO:0015020">
    <property type="term" value="F:glucuronosyltransferase activity"/>
    <property type="evidence" value="ECO:0007669"/>
    <property type="project" value="InterPro"/>
</dbReference>
<dbReference type="InterPro" id="IPR044610">
    <property type="entry name" value="GLCAT14A/B/C"/>
</dbReference>
<evidence type="ECO:0000256" key="4">
    <source>
        <dbReference type="ARBA" id="ARBA00023136"/>
    </source>
</evidence>
<name>A0A8T2R415_CERRI</name>
<proteinExistence type="predicted"/>
<comment type="subcellular location">
    <subcellularLocation>
        <location evidence="1">Membrane</location>
        <topology evidence="1">Single-pass type II membrane protein</topology>
    </subcellularLocation>
</comment>
<dbReference type="Pfam" id="PF02485">
    <property type="entry name" value="Branch"/>
    <property type="match status" value="1"/>
</dbReference>